<evidence type="ECO:0000259" key="1">
    <source>
        <dbReference type="Pfam" id="PF00931"/>
    </source>
</evidence>
<dbReference type="AlphaFoldDB" id="A0ABD1ZG72"/>
<dbReference type="InterPro" id="IPR027417">
    <property type="entry name" value="P-loop_NTPase"/>
</dbReference>
<dbReference type="EMBL" id="JBHFFA010000001">
    <property type="protein sequence ID" value="KAL2650367.1"/>
    <property type="molecule type" value="Genomic_DNA"/>
</dbReference>
<feature type="domain" description="NB-ARC" evidence="1">
    <location>
        <begin position="1"/>
        <end position="116"/>
    </location>
</feature>
<proteinExistence type="predicted"/>
<protein>
    <recommendedName>
        <fullName evidence="1">NB-ARC domain-containing protein</fullName>
    </recommendedName>
</protein>
<sequence>MGGIGKSTVARLVFNLLNPTFEYSCFISDVKLKTGDICEEVLHAMHHYGEKMTNEERTWQNLRGQKVLIVFDDIDKYQHLVILRDVASKVSSKESRYIVTSRDSALLGTLRSIPQLCEVELYSVLLLDRSSARKLLLSYEVPDPPVEEFVDKVLDLCNGLPLSPEVIGSYLSRENKGKEGIWERSLAEFRHIDQ</sequence>
<comment type="caution">
    <text evidence="2">The sequence shown here is derived from an EMBL/GenBank/DDBJ whole genome shotgun (WGS) entry which is preliminary data.</text>
</comment>
<evidence type="ECO:0000313" key="2">
    <source>
        <dbReference type="EMBL" id="KAL2650367.1"/>
    </source>
</evidence>
<dbReference type="Pfam" id="PF00931">
    <property type="entry name" value="NB-ARC"/>
    <property type="match status" value="1"/>
</dbReference>
<reference evidence="2 3" key="1">
    <citation type="submission" date="2024-09" db="EMBL/GenBank/DDBJ databases">
        <title>Chromosome-scale assembly of Riccia fluitans.</title>
        <authorList>
            <person name="Paukszto L."/>
            <person name="Sawicki J."/>
            <person name="Karawczyk K."/>
            <person name="Piernik-Szablinska J."/>
            <person name="Szczecinska M."/>
            <person name="Mazdziarz M."/>
        </authorList>
    </citation>
    <scope>NUCLEOTIDE SEQUENCE [LARGE SCALE GENOMIC DNA]</scope>
    <source>
        <strain evidence="2">Rf_01</strain>
        <tissue evidence="2">Aerial parts of the thallus</tissue>
    </source>
</reference>
<dbReference type="InterPro" id="IPR042197">
    <property type="entry name" value="Apaf_helical"/>
</dbReference>
<dbReference type="Gene3D" id="1.10.8.430">
    <property type="entry name" value="Helical domain of apoptotic protease-activating factors"/>
    <property type="match status" value="1"/>
</dbReference>
<dbReference type="Gene3D" id="3.40.50.300">
    <property type="entry name" value="P-loop containing nucleotide triphosphate hydrolases"/>
    <property type="match status" value="1"/>
</dbReference>
<dbReference type="SUPFAM" id="SSF52540">
    <property type="entry name" value="P-loop containing nucleoside triphosphate hydrolases"/>
    <property type="match status" value="1"/>
</dbReference>
<dbReference type="PANTHER" id="PTHR11017:SF385">
    <property type="entry name" value="DISEASE RESISTANCE PROTEIN (TIR-NBS-LRR CLASS)-RELATED"/>
    <property type="match status" value="1"/>
</dbReference>
<dbReference type="PANTHER" id="PTHR11017">
    <property type="entry name" value="LEUCINE-RICH REPEAT-CONTAINING PROTEIN"/>
    <property type="match status" value="1"/>
</dbReference>
<evidence type="ECO:0000313" key="3">
    <source>
        <dbReference type="Proteomes" id="UP001605036"/>
    </source>
</evidence>
<dbReference type="PRINTS" id="PR00364">
    <property type="entry name" value="DISEASERSIST"/>
</dbReference>
<dbReference type="Proteomes" id="UP001605036">
    <property type="component" value="Unassembled WGS sequence"/>
</dbReference>
<gene>
    <name evidence="2" type="ORF">R1flu_018495</name>
</gene>
<dbReference type="InterPro" id="IPR044974">
    <property type="entry name" value="Disease_R_plants"/>
</dbReference>
<name>A0ABD1ZG72_9MARC</name>
<keyword evidence="3" id="KW-1185">Reference proteome</keyword>
<organism evidence="2 3">
    <name type="scientific">Riccia fluitans</name>
    <dbReference type="NCBI Taxonomy" id="41844"/>
    <lineage>
        <taxon>Eukaryota</taxon>
        <taxon>Viridiplantae</taxon>
        <taxon>Streptophyta</taxon>
        <taxon>Embryophyta</taxon>
        <taxon>Marchantiophyta</taxon>
        <taxon>Marchantiopsida</taxon>
        <taxon>Marchantiidae</taxon>
        <taxon>Marchantiales</taxon>
        <taxon>Ricciaceae</taxon>
        <taxon>Riccia</taxon>
    </lineage>
</organism>
<dbReference type="InterPro" id="IPR002182">
    <property type="entry name" value="NB-ARC"/>
</dbReference>
<accession>A0ABD1ZG72</accession>